<evidence type="ECO:0000313" key="1">
    <source>
        <dbReference type="EMBL" id="NEZ57687.1"/>
    </source>
</evidence>
<proteinExistence type="predicted"/>
<protein>
    <submittedName>
        <fullName evidence="1">Uncharacterized protein</fullName>
    </submittedName>
</protein>
<evidence type="ECO:0000313" key="2">
    <source>
        <dbReference type="Proteomes" id="UP000481033"/>
    </source>
</evidence>
<keyword evidence="2" id="KW-1185">Reference proteome</keyword>
<organism evidence="1 2">
    <name type="scientific">Adonisia turfae CCMR0081</name>
    <dbReference type="NCBI Taxonomy" id="2292702"/>
    <lineage>
        <taxon>Bacteria</taxon>
        <taxon>Bacillati</taxon>
        <taxon>Cyanobacteriota</taxon>
        <taxon>Adonisia</taxon>
        <taxon>Adonisia turfae</taxon>
    </lineage>
</organism>
<sequence length="64" mass="7000">MKRQNFVKKRIITANGQVVAEASSTVIISDNLTPEKTSYQQWVDVDISPNQSSSCASSHSSVTE</sequence>
<dbReference type="Proteomes" id="UP000481033">
    <property type="component" value="Unassembled WGS sequence"/>
</dbReference>
<gene>
    <name evidence="1" type="ORF">DXZ20_18870</name>
</gene>
<dbReference type="AlphaFoldDB" id="A0A6M0RN22"/>
<dbReference type="RefSeq" id="WP_163699825.1">
    <property type="nucleotide sequence ID" value="NZ_QXHD01000004.1"/>
</dbReference>
<reference evidence="1 2" key="1">
    <citation type="journal article" date="2020" name="Microb. Ecol.">
        <title>Ecogenomics of the Marine Benthic Filamentous Cyanobacterium Adonisia.</title>
        <authorList>
            <person name="Walter J.M."/>
            <person name="Coutinho F.H."/>
            <person name="Leomil L."/>
            <person name="Hargreaves P.I."/>
            <person name="Campeao M.E."/>
            <person name="Vieira V.V."/>
            <person name="Silva B.S."/>
            <person name="Fistarol G.O."/>
            <person name="Salomon P.S."/>
            <person name="Sawabe T."/>
            <person name="Mino S."/>
            <person name="Hosokawa M."/>
            <person name="Miyashita H."/>
            <person name="Maruyama F."/>
            <person name="van Verk M.C."/>
            <person name="Dutilh B.E."/>
            <person name="Thompson C.C."/>
            <person name="Thompson F.L."/>
        </authorList>
    </citation>
    <scope>NUCLEOTIDE SEQUENCE [LARGE SCALE GENOMIC DNA]</scope>
    <source>
        <strain evidence="1 2">CCMR0081</strain>
    </source>
</reference>
<comment type="caution">
    <text evidence="1">The sequence shown here is derived from an EMBL/GenBank/DDBJ whole genome shotgun (WGS) entry which is preliminary data.</text>
</comment>
<accession>A0A6M0RN22</accession>
<name>A0A6M0RN22_9CYAN</name>
<dbReference type="EMBL" id="QXHD01000004">
    <property type="protein sequence ID" value="NEZ57687.1"/>
    <property type="molecule type" value="Genomic_DNA"/>
</dbReference>